<dbReference type="EMBL" id="KE525006">
    <property type="protein sequence ID" value="KFB40359.1"/>
    <property type="molecule type" value="Genomic_DNA"/>
</dbReference>
<reference evidence="1 3" key="1">
    <citation type="journal article" date="2014" name="BMC Genomics">
        <title>Genome sequence of Anopheles sinensis provides insight into genetics basis of mosquito competence for malaria parasites.</title>
        <authorList>
            <person name="Zhou D."/>
            <person name="Zhang D."/>
            <person name="Ding G."/>
            <person name="Shi L."/>
            <person name="Hou Q."/>
            <person name="Ye Y."/>
            <person name="Xu Y."/>
            <person name="Zhou H."/>
            <person name="Xiong C."/>
            <person name="Li S."/>
            <person name="Yu J."/>
            <person name="Hong S."/>
            <person name="Yu X."/>
            <person name="Zou P."/>
            <person name="Chen C."/>
            <person name="Chang X."/>
            <person name="Wang W."/>
            <person name="Lv Y."/>
            <person name="Sun Y."/>
            <person name="Ma L."/>
            <person name="Shen B."/>
            <person name="Zhu C."/>
        </authorList>
    </citation>
    <scope>NUCLEOTIDE SEQUENCE [LARGE SCALE GENOMIC DNA]</scope>
</reference>
<keyword evidence="3" id="KW-1185">Reference proteome</keyword>
<name>A0A084VQW5_ANOSI</name>
<evidence type="ECO:0000313" key="2">
    <source>
        <dbReference type="EnsemblMetazoa" id="ASIC007741-PA"/>
    </source>
</evidence>
<dbReference type="AlphaFoldDB" id="A0A084VQW5"/>
<dbReference type="Proteomes" id="UP000030765">
    <property type="component" value="Unassembled WGS sequence"/>
</dbReference>
<dbReference type="EMBL" id="ATLV01015336">
    <property type="status" value="NOT_ANNOTATED_CDS"/>
    <property type="molecule type" value="Genomic_DNA"/>
</dbReference>
<dbReference type="VEuPathDB" id="VectorBase:ASIC007741"/>
<organism evidence="1">
    <name type="scientific">Anopheles sinensis</name>
    <name type="common">Mosquito</name>
    <dbReference type="NCBI Taxonomy" id="74873"/>
    <lineage>
        <taxon>Eukaryota</taxon>
        <taxon>Metazoa</taxon>
        <taxon>Ecdysozoa</taxon>
        <taxon>Arthropoda</taxon>
        <taxon>Hexapoda</taxon>
        <taxon>Insecta</taxon>
        <taxon>Pterygota</taxon>
        <taxon>Neoptera</taxon>
        <taxon>Endopterygota</taxon>
        <taxon>Diptera</taxon>
        <taxon>Nematocera</taxon>
        <taxon>Culicoidea</taxon>
        <taxon>Culicidae</taxon>
        <taxon>Anophelinae</taxon>
        <taxon>Anopheles</taxon>
    </lineage>
</organism>
<evidence type="ECO:0000313" key="1">
    <source>
        <dbReference type="EMBL" id="KFB40359.1"/>
    </source>
</evidence>
<gene>
    <name evidence="1" type="ORF">ZHAS_00007741</name>
</gene>
<protein>
    <submittedName>
        <fullName evidence="1 2">Uncharacterized protein</fullName>
    </submittedName>
</protein>
<evidence type="ECO:0000313" key="3">
    <source>
        <dbReference type="Proteomes" id="UP000030765"/>
    </source>
</evidence>
<accession>A0A084VQW5</accession>
<reference evidence="2" key="2">
    <citation type="submission" date="2020-05" db="UniProtKB">
        <authorList>
            <consortium name="EnsemblMetazoa"/>
        </authorList>
    </citation>
    <scope>IDENTIFICATION</scope>
</reference>
<dbReference type="EnsemblMetazoa" id="ASIC007741-RA">
    <property type="protein sequence ID" value="ASIC007741-PA"/>
    <property type="gene ID" value="ASIC007741"/>
</dbReference>
<proteinExistence type="predicted"/>
<sequence>MVFEQKVAAVLRFLFKWDFCAVKRPEWNLTFRSSANEGSEVGNLKSRIVATTIPKSRADAGGWYDQKFALIPPPHSSPEGTPTSSTPREAFQFWELFTFFFHAKVCRLLGLRGTFFPVRQTEPVNVSSLRFASLALRCDKVTAFGTYRIKVLPENDDGFGLIIVGPPAEERKT</sequence>